<keyword evidence="2" id="KW-1133">Transmembrane helix</keyword>
<feature type="compositionally biased region" description="Basic and acidic residues" evidence="1">
    <location>
        <begin position="74"/>
        <end position="93"/>
    </location>
</feature>
<protein>
    <recommendedName>
        <fullName evidence="5">Protein-S-isoprenylcysteine O-methyltransferase</fullName>
    </recommendedName>
</protein>
<dbReference type="PROSITE" id="PS50244">
    <property type="entry name" value="S5A_REDUCTASE"/>
    <property type="match status" value="1"/>
</dbReference>
<feature type="transmembrane region" description="Helical" evidence="2">
    <location>
        <begin position="325"/>
        <end position="344"/>
    </location>
</feature>
<dbReference type="PANTHER" id="PTHR32251">
    <property type="entry name" value="3-OXO-5-ALPHA-STEROID 4-DEHYDROGENASE"/>
    <property type="match status" value="1"/>
</dbReference>
<evidence type="ECO:0000256" key="2">
    <source>
        <dbReference type="SAM" id="Phobius"/>
    </source>
</evidence>
<dbReference type="Pfam" id="PF06966">
    <property type="entry name" value="DUF1295"/>
    <property type="match status" value="1"/>
</dbReference>
<feature type="compositionally biased region" description="Basic and acidic residues" evidence="1">
    <location>
        <begin position="387"/>
        <end position="399"/>
    </location>
</feature>
<name>A0A813JZH9_POLGL</name>
<organism evidence="3 4">
    <name type="scientific">Polarella glacialis</name>
    <name type="common">Dinoflagellate</name>
    <dbReference type="NCBI Taxonomy" id="89957"/>
    <lineage>
        <taxon>Eukaryota</taxon>
        <taxon>Sar</taxon>
        <taxon>Alveolata</taxon>
        <taxon>Dinophyceae</taxon>
        <taxon>Suessiales</taxon>
        <taxon>Suessiaceae</taxon>
        <taxon>Polarella</taxon>
    </lineage>
</organism>
<feature type="transmembrane region" description="Helical" evidence="2">
    <location>
        <begin position="240"/>
        <end position="258"/>
    </location>
</feature>
<dbReference type="GO" id="GO:0016020">
    <property type="term" value="C:membrane"/>
    <property type="evidence" value="ECO:0007669"/>
    <property type="project" value="TreeGrafter"/>
</dbReference>
<feature type="region of interest" description="Disordered" evidence="1">
    <location>
        <begin position="70"/>
        <end position="115"/>
    </location>
</feature>
<feature type="transmembrane region" description="Helical" evidence="2">
    <location>
        <begin position="295"/>
        <end position="313"/>
    </location>
</feature>
<feature type="region of interest" description="Disordered" evidence="1">
    <location>
        <begin position="379"/>
        <end position="399"/>
    </location>
</feature>
<evidence type="ECO:0000256" key="1">
    <source>
        <dbReference type="SAM" id="MobiDB-lite"/>
    </source>
</evidence>
<feature type="transmembrane region" description="Helical" evidence="2">
    <location>
        <begin position="153"/>
        <end position="173"/>
    </location>
</feature>
<keyword evidence="2" id="KW-0812">Transmembrane</keyword>
<dbReference type="Gene3D" id="2.10.230.10">
    <property type="entry name" value="Heat shock protein DnaJ, cysteine-rich domain"/>
    <property type="match status" value="1"/>
</dbReference>
<gene>
    <name evidence="3" type="ORF">PGLA2088_LOCUS25687</name>
</gene>
<evidence type="ECO:0000313" key="4">
    <source>
        <dbReference type="Proteomes" id="UP000626109"/>
    </source>
</evidence>
<dbReference type="PANTHER" id="PTHR32251:SF15">
    <property type="entry name" value="3-OXO-5-ALPHA-STEROID 4-DEHYDROGENASE (DUF1295)"/>
    <property type="match status" value="1"/>
</dbReference>
<keyword evidence="2" id="KW-0472">Membrane</keyword>
<dbReference type="Proteomes" id="UP000626109">
    <property type="component" value="Unassembled WGS sequence"/>
</dbReference>
<evidence type="ECO:0008006" key="5">
    <source>
        <dbReference type="Google" id="ProtNLM"/>
    </source>
</evidence>
<dbReference type="AlphaFoldDB" id="A0A813JZH9"/>
<feature type="transmembrane region" description="Helical" evidence="2">
    <location>
        <begin position="213"/>
        <end position="234"/>
    </location>
</feature>
<dbReference type="InterPro" id="IPR036410">
    <property type="entry name" value="HSP_DnaJ_Cys-rich_dom_sf"/>
</dbReference>
<dbReference type="EMBL" id="CAJNNW010026827">
    <property type="protein sequence ID" value="CAE8687964.1"/>
    <property type="molecule type" value="Genomic_DNA"/>
</dbReference>
<dbReference type="SUPFAM" id="SSF57938">
    <property type="entry name" value="DnaJ/Hsp40 cysteine-rich domain"/>
    <property type="match status" value="1"/>
</dbReference>
<accession>A0A813JZH9</accession>
<comment type="caution">
    <text evidence="3">The sequence shown here is derived from an EMBL/GenBank/DDBJ whole genome shotgun (WGS) entry which is preliminary data.</text>
</comment>
<sequence>ALCILCEGKGAIVREKSVDCKNCNGTGACAAGRSGKFVCTVCGGSGESVSSESISCKRCNGSGSVASAKAKAKPKAEPKAEPKVSPRVVGKEELEAEVEEEELEEEEEEEEAEDLEAGSGNLTCLGFWRSEYGVSYGYGGAVALAGALLLQKALATALGAAVVAQALCLVLYGSRLNLFLLYRELCIPRFTEVRNRIEAKAAGKGGRLKRLPFVLGCSFLYLGLAAPAALSVQAGALQNSRAFVCCVAAMYLGWALAASGDLYKSARKAARGETALITGGPYALLRHPNYTGEQLLWTANFAAGVVAVAGQLRSGQRLGAVLATTGWWLLASMLGLLGISFVLMQAARNLEKRQLETYGQDPSYQSWVKRTWAGFSLSPRPASAAAGEEKDAAEKDAEE</sequence>
<dbReference type="Gene3D" id="1.20.120.1630">
    <property type="match status" value="1"/>
</dbReference>
<reference evidence="3" key="1">
    <citation type="submission" date="2021-02" db="EMBL/GenBank/DDBJ databases">
        <authorList>
            <person name="Dougan E. K."/>
            <person name="Rhodes N."/>
            <person name="Thang M."/>
            <person name="Chan C."/>
        </authorList>
    </citation>
    <scope>NUCLEOTIDE SEQUENCE</scope>
</reference>
<dbReference type="InterPro" id="IPR010721">
    <property type="entry name" value="UstE-like"/>
</dbReference>
<feature type="compositionally biased region" description="Acidic residues" evidence="1">
    <location>
        <begin position="94"/>
        <end position="115"/>
    </location>
</feature>
<feature type="non-terminal residue" evidence="3">
    <location>
        <position position="1"/>
    </location>
</feature>
<evidence type="ECO:0000313" key="3">
    <source>
        <dbReference type="EMBL" id="CAE8687964.1"/>
    </source>
</evidence>
<proteinExistence type="predicted"/>